<protein>
    <submittedName>
        <fullName evidence="1">Uncharacterized protein</fullName>
    </submittedName>
</protein>
<gene>
    <name evidence="1" type="ORF">C2E15_03305</name>
</gene>
<reference evidence="1 2" key="1">
    <citation type="submission" date="2018-01" db="EMBL/GenBank/DDBJ databases">
        <title>Complete and assembled Genome of Pantoea gaviniae DSM22758T.</title>
        <authorList>
            <person name="Stevens M.J.A."/>
            <person name="Zurfluh K."/>
            <person name="Stephan R."/>
        </authorList>
    </citation>
    <scope>NUCLEOTIDE SEQUENCE [LARGE SCALE GENOMIC DNA]</scope>
    <source>
        <strain evidence="1 2">DSM 22758</strain>
    </source>
</reference>
<sequence>MTFAPGMLVRQRNSRILLVVTDVTAEGVICVWYAGGQRRQKTCRAEALLLVDAADSYRSFT</sequence>
<proteinExistence type="predicted"/>
<keyword evidence="2" id="KW-1185">Reference proteome</keyword>
<accession>A0A1X1D6C7</accession>
<evidence type="ECO:0000313" key="1">
    <source>
        <dbReference type="EMBL" id="AUX92219.1"/>
    </source>
</evidence>
<evidence type="ECO:0000313" key="2">
    <source>
        <dbReference type="Proteomes" id="UP000238365"/>
    </source>
</evidence>
<dbReference type="Proteomes" id="UP000238365">
    <property type="component" value="Chromosome"/>
</dbReference>
<dbReference type="AlphaFoldDB" id="A0A1X1D6C7"/>
<dbReference type="RefSeq" id="WP_104956118.1">
    <property type="nucleotide sequence ID" value="NZ_CP026377.1"/>
</dbReference>
<organism evidence="1 2">
    <name type="scientific">Mixta gaviniae</name>
    <dbReference type="NCBI Taxonomy" id="665914"/>
    <lineage>
        <taxon>Bacteria</taxon>
        <taxon>Pseudomonadati</taxon>
        <taxon>Pseudomonadota</taxon>
        <taxon>Gammaproteobacteria</taxon>
        <taxon>Enterobacterales</taxon>
        <taxon>Erwiniaceae</taxon>
        <taxon>Mixta</taxon>
    </lineage>
</organism>
<dbReference type="KEGG" id="pgz:C2E15_03305"/>
<name>A0A1X1D6C7_9GAMM</name>
<dbReference type="EMBL" id="CP026377">
    <property type="protein sequence ID" value="AUX92219.1"/>
    <property type="molecule type" value="Genomic_DNA"/>
</dbReference>